<dbReference type="EMBL" id="FLTS01000001">
    <property type="protein sequence ID" value="SBV38007.1"/>
    <property type="molecule type" value="Genomic_DNA"/>
</dbReference>
<dbReference type="AlphaFoldDB" id="A0A1Y5QC14"/>
<proteinExistence type="predicted"/>
<organism evidence="1">
    <name type="scientific">uncultured Stenotrophomonas sp</name>
    <dbReference type="NCBI Taxonomy" id="165438"/>
    <lineage>
        <taxon>Bacteria</taxon>
        <taxon>Pseudomonadati</taxon>
        <taxon>Pseudomonadota</taxon>
        <taxon>Gammaproteobacteria</taxon>
        <taxon>Lysobacterales</taxon>
        <taxon>Lysobacteraceae</taxon>
        <taxon>Stenotrophomonas</taxon>
        <taxon>environmental samples</taxon>
    </lineage>
</organism>
<reference evidence="1" key="1">
    <citation type="submission" date="2016-03" db="EMBL/GenBank/DDBJ databases">
        <authorList>
            <person name="Ploux O."/>
        </authorList>
    </citation>
    <scope>NUCLEOTIDE SEQUENCE</scope>
    <source>
        <strain evidence="1">UC10</strain>
    </source>
</reference>
<sequence>MWGKPHIYLVGAGLARHGASPVTPHAGQAPHLRHRDFAMNPMDAVGSVGAGRWSALSIGLR</sequence>
<name>A0A1Y5QC14_9GAMM</name>
<evidence type="ECO:0000313" key="1">
    <source>
        <dbReference type="EMBL" id="SBV38007.1"/>
    </source>
</evidence>
<accession>A0A1Y5QC14</accession>
<gene>
    <name evidence="1" type="ORF">STPYR_12957</name>
</gene>
<protein>
    <submittedName>
        <fullName evidence="1">Uncharacterized protein</fullName>
    </submittedName>
</protein>